<feature type="region of interest" description="Disordered" evidence="1">
    <location>
        <begin position="1"/>
        <end position="22"/>
    </location>
</feature>
<dbReference type="GO" id="GO:0005829">
    <property type="term" value="C:cytosol"/>
    <property type="evidence" value="ECO:0007669"/>
    <property type="project" value="TreeGrafter"/>
</dbReference>
<evidence type="ECO:0000313" key="2">
    <source>
        <dbReference type="EMBL" id="MST68867.1"/>
    </source>
</evidence>
<dbReference type="InterPro" id="IPR036412">
    <property type="entry name" value="HAD-like_sf"/>
</dbReference>
<dbReference type="InterPro" id="IPR023214">
    <property type="entry name" value="HAD_sf"/>
</dbReference>
<sequence length="235" mass="26785">MNQEKTFPEVQAGGSGDNGGAPPRKQFVAFDFDGTVIDTNKLIVDSWQHTFLKFHGYRHSEQEIYGTFGETLYDSMKDFFHEKADEAIACYREYQKDSWRESVRVFPGITGLLQELENQGRTLLLVTSRLKPTTMEYLEHFDLKRFFKVVITSNDTKAHKPDPEPVMMALAKAGGRPEESVMVGDTRFDVGCANNAGVVSVLVNWSHPVDEKDFQTPEFRPDFRIGKPEDLLRLI</sequence>
<evidence type="ECO:0000256" key="1">
    <source>
        <dbReference type="SAM" id="MobiDB-lite"/>
    </source>
</evidence>
<dbReference type="SFLD" id="SFLDG01135">
    <property type="entry name" value="C1.5.6:_HAD__Beta-PGM__Phospha"/>
    <property type="match status" value="1"/>
</dbReference>
<dbReference type="InterPro" id="IPR041492">
    <property type="entry name" value="HAD_2"/>
</dbReference>
<reference evidence="2" key="1">
    <citation type="submission" date="2019-09" db="EMBL/GenBank/DDBJ databases">
        <title>In-depth cultivation of the pig gut microbiome towards novel bacterial diversity and tailored functional studies.</title>
        <authorList>
            <person name="Wylensek D."/>
            <person name="Hitch T.C.A."/>
            <person name="Clavel T."/>
        </authorList>
    </citation>
    <scope>NUCLEOTIDE SEQUENCE</scope>
    <source>
        <strain evidence="2">RF-744-FAT-WT-3</strain>
    </source>
</reference>
<dbReference type="Gene3D" id="1.10.150.240">
    <property type="entry name" value="Putative phosphatase, domain 2"/>
    <property type="match status" value="1"/>
</dbReference>
<name>A0A6A8MBT2_9FIRM</name>
<dbReference type="Gene3D" id="3.40.50.1000">
    <property type="entry name" value="HAD superfamily/HAD-like"/>
    <property type="match status" value="1"/>
</dbReference>
<dbReference type="InterPro" id="IPR050155">
    <property type="entry name" value="HAD-like_hydrolase_sf"/>
</dbReference>
<protein>
    <submittedName>
        <fullName evidence="2">HAD-IA family hydrolase</fullName>
    </submittedName>
</protein>
<dbReference type="RefSeq" id="WP_154572334.1">
    <property type="nucleotide sequence ID" value="NZ_VUNB01000003.1"/>
</dbReference>
<dbReference type="InterPro" id="IPR023198">
    <property type="entry name" value="PGP-like_dom2"/>
</dbReference>
<dbReference type="GO" id="GO:0008967">
    <property type="term" value="F:phosphoglycolate phosphatase activity"/>
    <property type="evidence" value="ECO:0007669"/>
    <property type="project" value="TreeGrafter"/>
</dbReference>
<dbReference type="SUPFAM" id="SSF56784">
    <property type="entry name" value="HAD-like"/>
    <property type="match status" value="1"/>
</dbReference>
<gene>
    <name evidence="2" type="ORF">FYJ66_04580</name>
</gene>
<proteinExistence type="predicted"/>
<dbReference type="NCBIfam" id="TIGR01549">
    <property type="entry name" value="HAD-SF-IA-v1"/>
    <property type="match status" value="1"/>
</dbReference>
<accession>A0A6A8MBT2</accession>
<dbReference type="GO" id="GO:0006281">
    <property type="term" value="P:DNA repair"/>
    <property type="evidence" value="ECO:0007669"/>
    <property type="project" value="TreeGrafter"/>
</dbReference>
<dbReference type="PANTHER" id="PTHR43434:SF1">
    <property type="entry name" value="PHOSPHOGLYCOLATE PHOSPHATASE"/>
    <property type="match status" value="1"/>
</dbReference>
<comment type="caution">
    <text evidence="2">The sequence shown here is derived from an EMBL/GenBank/DDBJ whole genome shotgun (WGS) entry which is preliminary data.</text>
</comment>
<keyword evidence="2" id="KW-0378">Hydrolase</keyword>
<dbReference type="PRINTS" id="PR00413">
    <property type="entry name" value="HADHALOGNASE"/>
</dbReference>
<dbReference type="PANTHER" id="PTHR43434">
    <property type="entry name" value="PHOSPHOGLYCOLATE PHOSPHATASE"/>
    <property type="match status" value="1"/>
</dbReference>
<dbReference type="SFLD" id="SFLDG01129">
    <property type="entry name" value="C1.5:_HAD__Beta-PGM__Phosphata"/>
    <property type="match status" value="1"/>
</dbReference>
<dbReference type="SFLD" id="SFLDS00003">
    <property type="entry name" value="Haloacid_Dehalogenase"/>
    <property type="match status" value="1"/>
</dbReference>
<dbReference type="EMBL" id="VUNB01000003">
    <property type="protein sequence ID" value="MST68867.1"/>
    <property type="molecule type" value="Genomic_DNA"/>
</dbReference>
<dbReference type="Pfam" id="PF13419">
    <property type="entry name" value="HAD_2"/>
    <property type="match status" value="1"/>
</dbReference>
<dbReference type="AlphaFoldDB" id="A0A6A8MBT2"/>
<dbReference type="NCBIfam" id="TIGR01509">
    <property type="entry name" value="HAD-SF-IA-v3"/>
    <property type="match status" value="1"/>
</dbReference>
<organism evidence="2">
    <name type="scientific">Baileyella intestinalis</name>
    <dbReference type="NCBI Taxonomy" id="2606709"/>
    <lineage>
        <taxon>Bacteria</taxon>
        <taxon>Bacillati</taxon>
        <taxon>Bacillota</taxon>
        <taxon>Clostridia</taxon>
        <taxon>Peptostreptococcales</taxon>
        <taxon>Anaerovoracaceae</taxon>
        <taxon>Baileyella</taxon>
    </lineage>
</organism>
<dbReference type="InterPro" id="IPR006439">
    <property type="entry name" value="HAD-SF_hydro_IA"/>
</dbReference>